<protein>
    <recommendedName>
        <fullName evidence="3">(d)CMP kinase</fullName>
    </recommendedName>
</protein>
<keyword evidence="2" id="KW-1185">Reference proteome</keyword>
<dbReference type="Proteomes" id="UP000037460">
    <property type="component" value="Unassembled WGS sequence"/>
</dbReference>
<dbReference type="InterPro" id="IPR027417">
    <property type="entry name" value="P-loop_NTPase"/>
</dbReference>
<dbReference type="OrthoDB" id="416765at2759"/>
<comment type="caution">
    <text evidence="1">The sequence shown here is derived from an EMBL/GenBank/DDBJ whole genome shotgun (WGS) entry which is preliminary data.</text>
</comment>
<evidence type="ECO:0000313" key="2">
    <source>
        <dbReference type="Proteomes" id="UP000037460"/>
    </source>
</evidence>
<dbReference type="SUPFAM" id="SSF52540">
    <property type="entry name" value="P-loop containing nucleoside triphosphate hydrolases"/>
    <property type="match status" value="1"/>
</dbReference>
<feature type="non-terminal residue" evidence="1">
    <location>
        <position position="308"/>
    </location>
</feature>
<gene>
    <name evidence="1" type="ORF">Ctob_007910</name>
</gene>
<sequence length="308" mass="32764">MPLSYEVLKQQDATTTNAIIDAFSADASFTALAAAETEGILARDAEDASKLAAGIILAVDKGVLEAEPPIEPTTRIDVLGKSVDEVCDIILDQLGDAPESGCIFVLSGLSGTGKGTTVARLQALLPRAIAWSNGNVFRSLTLLALEHCAAEGLEFGEEVLTPALLELLMTKLAFCKNEAGAFDIQIVVSEDETLLVSEVQNTLLKQPRIGKNIPTVAKMTQGEVIKFAAECAGSMRADGMNVLIEGRTQTLDYVRTPFRFELTLSDSSIIGMRRAAQRLMAAALKTLHPDASEDDVADALGRALIEMA</sequence>
<evidence type="ECO:0000313" key="1">
    <source>
        <dbReference type="EMBL" id="KOO30592.1"/>
    </source>
</evidence>
<dbReference type="Gene3D" id="3.40.50.300">
    <property type="entry name" value="P-loop containing nucleotide triphosphate hydrolases"/>
    <property type="match status" value="1"/>
</dbReference>
<organism evidence="1 2">
    <name type="scientific">Chrysochromulina tobinii</name>
    <dbReference type="NCBI Taxonomy" id="1460289"/>
    <lineage>
        <taxon>Eukaryota</taxon>
        <taxon>Haptista</taxon>
        <taxon>Haptophyta</taxon>
        <taxon>Prymnesiophyceae</taxon>
        <taxon>Prymnesiales</taxon>
        <taxon>Chrysochromulinaceae</taxon>
        <taxon>Chrysochromulina</taxon>
    </lineage>
</organism>
<proteinExistence type="predicted"/>
<evidence type="ECO:0008006" key="3">
    <source>
        <dbReference type="Google" id="ProtNLM"/>
    </source>
</evidence>
<name>A0A0M0JWB6_9EUKA</name>
<dbReference type="AlphaFoldDB" id="A0A0M0JWB6"/>
<accession>A0A0M0JWB6</accession>
<reference evidence="2" key="1">
    <citation type="journal article" date="2015" name="PLoS Genet.">
        <title>Genome Sequence and Transcriptome Analyses of Chrysochromulina tobin: Metabolic Tools for Enhanced Algal Fitness in the Prominent Order Prymnesiales (Haptophyceae).</title>
        <authorList>
            <person name="Hovde B.T."/>
            <person name="Deodato C.R."/>
            <person name="Hunsperger H.M."/>
            <person name="Ryken S.A."/>
            <person name="Yost W."/>
            <person name="Jha R.K."/>
            <person name="Patterson J."/>
            <person name="Monnat R.J. Jr."/>
            <person name="Barlow S.B."/>
            <person name="Starkenburg S.R."/>
            <person name="Cattolico R.A."/>
        </authorList>
    </citation>
    <scope>NUCLEOTIDE SEQUENCE</scope>
    <source>
        <strain evidence="2">CCMP291</strain>
    </source>
</reference>
<dbReference type="EMBL" id="JWZX01002197">
    <property type="protein sequence ID" value="KOO30592.1"/>
    <property type="molecule type" value="Genomic_DNA"/>
</dbReference>